<evidence type="ECO:0000256" key="1">
    <source>
        <dbReference type="SAM" id="Phobius"/>
    </source>
</evidence>
<feature type="transmembrane region" description="Helical" evidence="1">
    <location>
        <begin position="15"/>
        <end position="37"/>
    </location>
</feature>
<dbReference type="RefSeq" id="XP_070914422.1">
    <property type="nucleotide sequence ID" value="XM_071058321.1"/>
</dbReference>
<feature type="transmembrane region" description="Helical" evidence="1">
    <location>
        <begin position="223"/>
        <end position="244"/>
    </location>
</feature>
<reference evidence="2 3" key="1">
    <citation type="submission" date="2024-09" db="EMBL/GenBank/DDBJ databases">
        <title>Itraconazole resistance in Madurella fahalii resulting from another homologue of gene encoding cytochrome P450 14-alpha sterol demethylase (CYP51).</title>
        <authorList>
            <person name="Yoshioka I."/>
            <person name="Fahal A.H."/>
            <person name="Kaneko S."/>
            <person name="Yaguchi T."/>
        </authorList>
    </citation>
    <scope>NUCLEOTIDE SEQUENCE [LARGE SCALE GENOMIC DNA]</scope>
    <source>
        <strain evidence="2 3">IFM 68171</strain>
    </source>
</reference>
<evidence type="ECO:0000313" key="2">
    <source>
        <dbReference type="EMBL" id="GAB1312689.1"/>
    </source>
</evidence>
<keyword evidence="1" id="KW-0812">Transmembrane</keyword>
<feature type="transmembrane region" description="Helical" evidence="1">
    <location>
        <begin position="187"/>
        <end position="211"/>
    </location>
</feature>
<protein>
    <submittedName>
        <fullName evidence="2">Uncharacterized protein</fullName>
    </submittedName>
</protein>
<dbReference type="Proteomes" id="UP001628179">
    <property type="component" value="Unassembled WGS sequence"/>
</dbReference>
<accession>A0ABQ0G4V5</accession>
<gene>
    <name evidence="2" type="ORF">MFIFM68171_02899</name>
</gene>
<keyword evidence="1" id="KW-0472">Membrane</keyword>
<feature type="transmembrane region" description="Helical" evidence="1">
    <location>
        <begin position="58"/>
        <end position="81"/>
    </location>
</feature>
<evidence type="ECO:0000313" key="3">
    <source>
        <dbReference type="Proteomes" id="UP001628179"/>
    </source>
</evidence>
<feature type="transmembrane region" description="Helical" evidence="1">
    <location>
        <begin position="138"/>
        <end position="157"/>
    </location>
</feature>
<keyword evidence="3" id="KW-1185">Reference proteome</keyword>
<feature type="transmembrane region" description="Helical" evidence="1">
    <location>
        <begin position="101"/>
        <end position="126"/>
    </location>
</feature>
<comment type="caution">
    <text evidence="2">The sequence shown here is derived from an EMBL/GenBank/DDBJ whole genome shotgun (WGS) entry which is preliminary data.</text>
</comment>
<keyword evidence="1" id="KW-1133">Transmembrane helix</keyword>
<feature type="transmembrane region" description="Helical" evidence="1">
    <location>
        <begin position="259"/>
        <end position="283"/>
    </location>
</feature>
<sequence length="318" mass="34519">MAFHFTTGNSTRSYAVAYTVLVGIILLAVIPFALLSLSKNKSRRDPARRFVPWLKISFWLFCLTLSLLLAQFIITTCATHNVDIGSDTLRAGYHLGYLAELFRALSAAAIMVFLFVLGAGITYALHGAPGSFDRMMRYAAYFLGFVIAALAITYYGLLVDFHVNFTNLTGTVNNGRGPSRIETINDLIGATSIILFVASLAIAGLAISCAARSRTSPLRSTSILYLVAGLLNLLSSSWAFAYAIEWLLETQMWPQEPYVVVLTIILEWWSRGLLLIAAFFIAAKGAHSGGVWSGSAKGGSSMHFSPNRASYNSGAAFV</sequence>
<dbReference type="GeneID" id="98173644"/>
<dbReference type="EMBL" id="BAAFSV010000002">
    <property type="protein sequence ID" value="GAB1312689.1"/>
    <property type="molecule type" value="Genomic_DNA"/>
</dbReference>
<organism evidence="2 3">
    <name type="scientific">Madurella fahalii</name>
    <dbReference type="NCBI Taxonomy" id="1157608"/>
    <lineage>
        <taxon>Eukaryota</taxon>
        <taxon>Fungi</taxon>
        <taxon>Dikarya</taxon>
        <taxon>Ascomycota</taxon>
        <taxon>Pezizomycotina</taxon>
        <taxon>Sordariomycetes</taxon>
        <taxon>Sordariomycetidae</taxon>
        <taxon>Sordariales</taxon>
        <taxon>Sordariales incertae sedis</taxon>
        <taxon>Madurella</taxon>
    </lineage>
</organism>
<proteinExistence type="predicted"/>
<name>A0ABQ0G4V5_9PEZI</name>